<name>A0A382G756_9ZZZZ</name>
<proteinExistence type="predicted"/>
<gene>
    <name evidence="1" type="ORF">METZ01_LOCUS223546</name>
</gene>
<protein>
    <submittedName>
        <fullName evidence="1">Uncharacterized protein</fullName>
    </submittedName>
</protein>
<organism evidence="1">
    <name type="scientific">marine metagenome</name>
    <dbReference type="NCBI Taxonomy" id="408172"/>
    <lineage>
        <taxon>unclassified sequences</taxon>
        <taxon>metagenomes</taxon>
        <taxon>ecological metagenomes</taxon>
    </lineage>
</organism>
<dbReference type="AlphaFoldDB" id="A0A382G756"/>
<accession>A0A382G756</accession>
<evidence type="ECO:0000313" key="1">
    <source>
        <dbReference type="EMBL" id="SVB70692.1"/>
    </source>
</evidence>
<reference evidence="1" key="1">
    <citation type="submission" date="2018-05" db="EMBL/GenBank/DDBJ databases">
        <authorList>
            <person name="Lanie J.A."/>
            <person name="Ng W.-L."/>
            <person name="Kazmierczak K.M."/>
            <person name="Andrzejewski T.M."/>
            <person name="Davidsen T.M."/>
            <person name="Wayne K.J."/>
            <person name="Tettelin H."/>
            <person name="Glass J.I."/>
            <person name="Rusch D."/>
            <person name="Podicherti R."/>
            <person name="Tsui H.-C.T."/>
            <person name="Winkler M.E."/>
        </authorList>
    </citation>
    <scope>NUCLEOTIDE SEQUENCE</scope>
</reference>
<dbReference type="EMBL" id="UINC01053766">
    <property type="protein sequence ID" value="SVB70692.1"/>
    <property type="molecule type" value="Genomic_DNA"/>
</dbReference>
<sequence>MLKLVNSNIIQISQVEWTLKLSLKAIRQKREKLWKSMLTTGEGFSRLEDAWIELWDQTMDCLGAVCSVGSERYEDLLDKEWDRQIDIYLELEKQGRVLKKITDRTKWLKKSREIH</sequence>